<gene>
    <name evidence="1" type="ORF">DARMORV10_A05P42970.1</name>
</gene>
<evidence type="ECO:0000313" key="1">
    <source>
        <dbReference type="EMBL" id="CAF2103254.1"/>
    </source>
</evidence>
<dbReference type="Proteomes" id="UP001295469">
    <property type="component" value="Chromosome A05"/>
</dbReference>
<organism evidence="1">
    <name type="scientific">Brassica napus</name>
    <name type="common">Rape</name>
    <dbReference type="NCBI Taxonomy" id="3708"/>
    <lineage>
        <taxon>Eukaryota</taxon>
        <taxon>Viridiplantae</taxon>
        <taxon>Streptophyta</taxon>
        <taxon>Embryophyta</taxon>
        <taxon>Tracheophyta</taxon>
        <taxon>Spermatophyta</taxon>
        <taxon>Magnoliopsida</taxon>
        <taxon>eudicotyledons</taxon>
        <taxon>Gunneridae</taxon>
        <taxon>Pentapetalae</taxon>
        <taxon>rosids</taxon>
        <taxon>malvids</taxon>
        <taxon>Brassicales</taxon>
        <taxon>Brassicaceae</taxon>
        <taxon>Brassiceae</taxon>
        <taxon>Brassica</taxon>
    </lineage>
</organism>
<protein>
    <submittedName>
        <fullName evidence="1">(rape) hypothetical protein</fullName>
    </submittedName>
</protein>
<dbReference type="EMBL" id="HG994359">
    <property type="protein sequence ID" value="CAF2103254.1"/>
    <property type="molecule type" value="Genomic_DNA"/>
</dbReference>
<reference evidence="1" key="1">
    <citation type="submission" date="2021-01" db="EMBL/GenBank/DDBJ databases">
        <authorList>
            <consortium name="Genoscope - CEA"/>
            <person name="William W."/>
        </authorList>
    </citation>
    <scope>NUCLEOTIDE SEQUENCE</scope>
</reference>
<proteinExistence type="predicted"/>
<feature type="non-terminal residue" evidence="1">
    <location>
        <position position="42"/>
    </location>
</feature>
<sequence>MHKIRFLSLKRKVECTIIFLIKKNCTKRCKKRSRKRATFHFN</sequence>
<accession>A0A816UKC1</accession>
<dbReference type="AlphaFoldDB" id="A0A816UKC1"/>
<name>A0A816UKC1_BRANA</name>